<keyword evidence="10 11" id="KW-0458">Lysosome</keyword>
<dbReference type="Proteomes" id="UP000050741">
    <property type="component" value="Unassembled WGS sequence"/>
</dbReference>
<reference evidence="14" key="3">
    <citation type="submission" date="2016-06" db="UniProtKB">
        <authorList>
            <consortium name="WormBaseParasite"/>
        </authorList>
    </citation>
    <scope>IDENTIFICATION</scope>
</reference>
<organism evidence="13 14">
    <name type="scientific">Globodera pallida</name>
    <name type="common">Potato cyst nematode worm</name>
    <name type="synonym">Heterodera pallida</name>
    <dbReference type="NCBI Taxonomy" id="36090"/>
    <lineage>
        <taxon>Eukaryota</taxon>
        <taxon>Metazoa</taxon>
        <taxon>Ecdysozoa</taxon>
        <taxon>Nematoda</taxon>
        <taxon>Chromadorea</taxon>
        <taxon>Rhabditida</taxon>
        <taxon>Tylenchina</taxon>
        <taxon>Tylenchomorpha</taxon>
        <taxon>Tylenchoidea</taxon>
        <taxon>Heteroderidae</taxon>
        <taxon>Heteroderinae</taxon>
        <taxon>Globodera</taxon>
    </lineage>
</organism>
<keyword evidence="7 11" id="KW-0378">Hydrolase</keyword>
<dbReference type="WBParaSite" id="GPLIN_000693200">
    <property type="protein sequence ID" value="GPLIN_000693200"/>
    <property type="gene ID" value="GPLIN_000693200"/>
</dbReference>
<dbReference type="GO" id="GO:0034597">
    <property type="term" value="F:phosphatidylinositol-4,5-bisphosphate 4-phosphatase activity"/>
    <property type="evidence" value="ECO:0007669"/>
    <property type="project" value="UniProtKB-EC"/>
</dbReference>
<evidence type="ECO:0000256" key="6">
    <source>
        <dbReference type="ARBA" id="ARBA00022753"/>
    </source>
</evidence>
<keyword evidence="9 11" id="KW-0472">Membrane</keyword>
<dbReference type="PANTHER" id="PTHR21014:SF6">
    <property type="entry name" value="PHOSPHATIDYLINOSITOL-4,5-BISPHOSPHATE 4-PHOSPHATASE"/>
    <property type="match status" value="1"/>
</dbReference>
<evidence type="ECO:0000313" key="13">
    <source>
        <dbReference type="Proteomes" id="UP000050741"/>
    </source>
</evidence>
<evidence type="ECO:0000256" key="2">
    <source>
        <dbReference type="ARBA" id="ARBA00004107"/>
    </source>
</evidence>
<dbReference type="GO" id="GO:0005765">
    <property type="term" value="C:lysosomal membrane"/>
    <property type="evidence" value="ECO:0007669"/>
    <property type="project" value="UniProtKB-SubCell"/>
</dbReference>
<evidence type="ECO:0000256" key="5">
    <source>
        <dbReference type="ARBA" id="ARBA00022692"/>
    </source>
</evidence>
<feature type="compositionally biased region" description="Polar residues" evidence="12">
    <location>
        <begin position="16"/>
        <end position="27"/>
    </location>
</feature>
<protein>
    <recommendedName>
        <fullName evidence="4 11">Phosphatidylinositol-4,5-bisphosphate 4-phosphatase</fullName>
        <ecNumber evidence="4 11">3.1.3.78</ecNumber>
    </recommendedName>
</protein>
<dbReference type="Pfam" id="PF09788">
    <property type="entry name" value="Tmemb_55A"/>
    <property type="match status" value="1"/>
</dbReference>
<feature type="transmembrane region" description="Helical" evidence="11">
    <location>
        <begin position="233"/>
        <end position="253"/>
    </location>
</feature>
<accession>A0A183C238</accession>
<evidence type="ECO:0000256" key="4">
    <source>
        <dbReference type="ARBA" id="ARBA00012936"/>
    </source>
</evidence>
<comment type="function">
    <text evidence="11">Catalyzes the hydrolysis of phosphatidylinositol-4,5-bisphosphate (PtdIns-4,5-P2) to phosphatidylinositol-4-phosphate (PtdIns-4-P).</text>
</comment>
<keyword evidence="6 11" id="KW-0967">Endosome</keyword>
<keyword evidence="5 11" id="KW-0812">Transmembrane</keyword>
<evidence type="ECO:0000256" key="3">
    <source>
        <dbReference type="ARBA" id="ARBA00004155"/>
    </source>
</evidence>
<reference evidence="13" key="2">
    <citation type="submission" date="2014-05" db="EMBL/GenBank/DDBJ databases">
        <title>The genome and life-stage specific transcriptomes of Globodera pallida elucidate key aspects of plant parasitism by a cyst nematode.</title>
        <authorList>
            <person name="Cotton J.A."/>
            <person name="Lilley C.J."/>
            <person name="Jones L.M."/>
            <person name="Kikuchi T."/>
            <person name="Reid A.J."/>
            <person name="Thorpe P."/>
            <person name="Tsai I.J."/>
            <person name="Beasley H."/>
            <person name="Blok V."/>
            <person name="Cock P.J.A."/>
            <person name="Van den Akker S.E."/>
            <person name="Holroyd N."/>
            <person name="Hunt M."/>
            <person name="Mantelin S."/>
            <person name="Naghra H."/>
            <person name="Pain A."/>
            <person name="Palomares-Rius J.E."/>
            <person name="Zarowiecki M."/>
            <person name="Berriman M."/>
            <person name="Jones J.T."/>
            <person name="Urwin P.E."/>
        </authorList>
    </citation>
    <scope>NUCLEOTIDE SEQUENCE [LARGE SCALE GENOMIC DNA]</scope>
    <source>
        <strain evidence="13">Lindley</strain>
    </source>
</reference>
<reference evidence="13" key="1">
    <citation type="submission" date="2013-12" db="EMBL/GenBank/DDBJ databases">
        <authorList>
            <person name="Aslett M."/>
        </authorList>
    </citation>
    <scope>NUCLEOTIDE SEQUENCE [LARGE SCALE GENOMIC DNA]</scope>
    <source>
        <strain evidence="13">Lindley</strain>
    </source>
</reference>
<dbReference type="GO" id="GO:0031902">
    <property type="term" value="C:late endosome membrane"/>
    <property type="evidence" value="ECO:0007669"/>
    <property type="project" value="UniProtKB-SubCell"/>
</dbReference>
<proteinExistence type="predicted"/>
<feature type="region of interest" description="Disordered" evidence="12">
    <location>
        <begin position="1"/>
        <end position="71"/>
    </location>
</feature>
<evidence type="ECO:0000313" key="14">
    <source>
        <dbReference type="WBParaSite" id="GPLIN_000693200"/>
    </source>
</evidence>
<dbReference type="PANTHER" id="PTHR21014">
    <property type="entry name" value="PHOSPHATIDYLINOSITOL-4,5-BISPHOSPHATE 4-PHOSPHATASE"/>
    <property type="match status" value="1"/>
</dbReference>
<evidence type="ECO:0000256" key="8">
    <source>
        <dbReference type="ARBA" id="ARBA00022989"/>
    </source>
</evidence>
<dbReference type="AlphaFoldDB" id="A0A183C238"/>
<evidence type="ECO:0000256" key="11">
    <source>
        <dbReference type="RuleBase" id="RU365008"/>
    </source>
</evidence>
<name>A0A183C238_GLOPA</name>
<comment type="catalytic activity">
    <reaction evidence="1 11">
        <text>a 1,2-diacyl-sn-glycero-3-phospho-(1D-myo-inositol-4,5-bisphosphate) + H2O = a 1,2-diacyl-sn-glycero-3-phospho-(1D-myo-inositol-5-phosphate) + phosphate</text>
        <dbReference type="Rhea" id="RHEA:25674"/>
        <dbReference type="ChEBI" id="CHEBI:15377"/>
        <dbReference type="ChEBI" id="CHEBI:43474"/>
        <dbReference type="ChEBI" id="CHEBI:57795"/>
        <dbReference type="ChEBI" id="CHEBI:58456"/>
        <dbReference type="EC" id="3.1.3.78"/>
    </reaction>
</comment>
<feature type="compositionally biased region" description="Gly residues" evidence="12">
    <location>
        <begin position="57"/>
        <end position="66"/>
    </location>
</feature>
<dbReference type="EC" id="3.1.3.78" evidence="4 11"/>
<evidence type="ECO:0000256" key="1">
    <source>
        <dbReference type="ARBA" id="ARBA00001261"/>
    </source>
</evidence>
<dbReference type="GO" id="GO:0005886">
    <property type="term" value="C:plasma membrane"/>
    <property type="evidence" value="ECO:0007669"/>
    <property type="project" value="TreeGrafter"/>
</dbReference>
<dbReference type="GO" id="GO:0046856">
    <property type="term" value="P:phosphatidylinositol dephosphorylation"/>
    <property type="evidence" value="ECO:0007669"/>
    <property type="project" value="InterPro"/>
</dbReference>
<keyword evidence="8 11" id="KW-1133">Transmembrane helix</keyword>
<evidence type="ECO:0000256" key="7">
    <source>
        <dbReference type="ARBA" id="ARBA00022801"/>
    </source>
</evidence>
<evidence type="ECO:0000256" key="10">
    <source>
        <dbReference type="ARBA" id="ARBA00023228"/>
    </source>
</evidence>
<evidence type="ECO:0000256" key="12">
    <source>
        <dbReference type="SAM" id="MobiDB-lite"/>
    </source>
</evidence>
<comment type="subcellular location">
    <subcellularLocation>
        <location evidence="2 11">Late endosome membrane</location>
        <topology evidence="2 11">Multi-pass membrane protein</topology>
    </subcellularLocation>
    <subcellularLocation>
        <location evidence="3 11">Lysosome membrane</location>
        <topology evidence="3 11">Multi-pass membrane protein</topology>
    </subcellularLocation>
</comment>
<dbReference type="GO" id="GO:0030670">
    <property type="term" value="C:phagocytic vesicle membrane"/>
    <property type="evidence" value="ECO:0007669"/>
    <property type="project" value="TreeGrafter"/>
</dbReference>
<evidence type="ECO:0000256" key="9">
    <source>
        <dbReference type="ARBA" id="ARBA00023136"/>
    </source>
</evidence>
<dbReference type="InterPro" id="IPR019178">
    <property type="entry name" value="PtdIns-P2-Ptase"/>
</dbReference>
<keyword evidence="13" id="KW-1185">Reference proteome</keyword>
<feature type="compositionally biased region" description="Basic and acidic residues" evidence="12">
    <location>
        <begin position="1"/>
        <end position="10"/>
    </location>
</feature>
<sequence>MSSRDVRSTEKLPLLNSPNNRTYSQSSSREEARPFDQYSHPLDGTGADGEAPFSYQHGGGGGGGNRAGRAHIARPNAPAADVGEDDDDDENSPLMNRGPMVVCRVCDAEIALDGKTNLHVVRCQHCNEVTPIRAAPPGKKYVRCPCNCLLVCKASSTRIACPRHNCRRVITLAASSPVGTAVRAPAGTCRVQCAHCSEVIIFNTLSSSVANCPHCKQVSSVGARFARSRTSMFCIASVISLSILAALVIGSLHSGGGGPLMYTLWVLLSLSRCLAQFEERLDDGTARSQLIGRPHSLVPFRQRTTTKNPKSAVCQNAQDDSHC</sequence>